<dbReference type="OrthoDB" id="6077919at2759"/>
<evidence type="ECO:0000256" key="1">
    <source>
        <dbReference type="SAM" id="MobiDB-lite"/>
    </source>
</evidence>
<evidence type="ECO:0000313" key="2">
    <source>
        <dbReference type="EMBL" id="EEY14243.1"/>
    </source>
</evidence>
<organism evidence="3">
    <name type="scientific">Verticillium alfalfae (strain VaMs.102 / ATCC MYA-4576 / FGSC 10136)</name>
    <name type="common">Verticillium wilt of alfalfa</name>
    <name type="synonym">Verticillium albo-atrum</name>
    <dbReference type="NCBI Taxonomy" id="526221"/>
    <lineage>
        <taxon>Eukaryota</taxon>
        <taxon>Fungi</taxon>
        <taxon>Dikarya</taxon>
        <taxon>Ascomycota</taxon>
        <taxon>Pezizomycotina</taxon>
        <taxon>Sordariomycetes</taxon>
        <taxon>Hypocreomycetidae</taxon>
        <taxon>Glomerellales</taxon>
        <taxon>Plectosphaerellaceae</taxon>
        <taxon>Verticillium</taxon>
    </lineage>
</organism>
<protein>
    <submittedName>
        <fullName evidence="2">Uncharacterized protein</fullName>
    </submittedName>
</protein>
<dbReference type="KEGG" id="val:VDBG_00350"/>
<gene>
    <name evidence="2" type="ORF">VDBG_00350</name>
</gene>
<keyword evidence="3" id="KW-1185">Reference proteome</keyword>
<accession>C9S5J6</accession>
<dbReference type="RefSeq" id="XP_003008669.1">
    <property type="nucleotide sequence ID" value="XM_003008623.1"/>
</dbReference>
<dbReference type="eggNOG" id="ENOG502S2SN">
    <property type="taxonomic scope" value="Eukaryota"/>
</dbReference>
<evidence type="ECO:0000313" key="3">
    <source>
        <dbReference type="Proteomes" id="UP000008698"/>
    </source>
</evidence>
<feature type="non-terminal residue" evidence="2">
    <location>
        <position position="1"/>
    </location>
</feature>
<dbReference type="GeneID" id="9528860"/>
<reference evidence="3" key="1">
    <citation type="journal article" date="2011" name="PLoS Pathog.">
        <title>Comparative genomics yields insights into niche adaptation of plant vascular wilt pathogens.</title>
        <authorList>
            <person name="Klosterman S.J."/>
            <person name="Subbarao K.V."/>
            <person name="Kang S."/>
            <person name="Veronese P."/>
            <person name="Gold S.E."/>
            <person name="Thomma B.P.H.J."/>
            <person name="Chen Z."/>
            <person name="Henrissat B."/>
            <person name="Lee Y.-H."/>
            <person name="Park J."/>
            <person name="Garcia-Pedrajas M.D."/>
            <person name="Barbara D.J."/>
            <person name="Anchieta A."/>
            <person name="de Jonge R."/>
            <person name="Santhanam P."/>
            <person name="Maruthachalam K."/>
            <person name="Atallah Z."/>
            <person name="Amyotte S.G."/>
            <person name="Paz Z."/>
            <person name="Inderbitzin P."/>
            <person name="Hayes R.J."/>
            <person name="Heiman D.I."/>
            <person name="Young S."/>
            <person name="Zeng Q."/>
            <person name="Engels R."/>
            <person name="Galagan J."/>
            <person name="Cuomo C.A."/>
            <person name="Dobinson K.F."/>
            <person name="Ma L.-J."/>
        </authorList>
    </citation>
    <scope>NUCLEOTIDE SEQUENCE [LARGE SCALE GENOMIC DNA]</scope>
    <source>
        <strain evidence="3">VaMs.102 / ATCC MYA-4576 / FGSC 10136</strain>
    </source>
</reference>
<dbReference type="EMBL" id="DS985214">
    <property type="protein sequence ID" value="EEY14243.1"/>
    <property type="molecule type" value="Genomic_DNA"/>
</dbReference>
<dbReference type="AlphaFoldDB" id="C9S5J6"/>
<name>C9S5J6_VERA1</name>
<proteinExistence type="predicted"/>
<dbReference type="HOGENOM" id="CLU_1485524_0_0_1"/>
<feature type="region of interest" description="Disordered" evidence="1">
    <location>
        <begin position="83"/>
        <end position="141"/>
    </location>
</feature>
<feature type="compositionally biased region" description="Polar residues" evidence="1">
    <location>
        <begin position="85"/>
        <end position="123"/>
    </location>
</feature>
<dbReference type="Proteomes" id="UP000008698">
    <property type="component" value="Unassembled WGS sequence"/>
</dbReference>
<sequence>YICRTTHNFRDVSALEAELHSCRIGRDCDLRYWCGFCEKIVEKSRTATQSLTKRFDHIDNHFCGRNTAKRSISEWKHLENKVSAAGSTPSSSNMETPKSSPSHQATARIFPSNSGRLASNSTLPGKRKLDDDDSECPESRRPRGQLATMWTCCDCAMQSSFRFNRACVWCPHSRCDNCPVET</sequence>